<keyword evidence="1" id="KW-0677">Repeat</keyword>
<dbReference type="SUPFAM" id="SSF48452">
    <property type="entry name" value="TPR-like"/>
    <property type="match status" value="1"/>
</dbReference>
<feature type="repeat" description="PPR" evidence="2">
    <location>
        <begin position="154"/>
        <end position="188"/>
    </location>
</feature>
<dbReference type="InterPro" id="IPR002885">
    <property type="entry name" value="PPR_rpt"/>
</dbReference>
<dbReference type="NCBIfam" id="TIGR00756">
    <property type="entry name" value="PPR"/>
    <property type="match status" value="4"/>
</dbReference>
<evidence type="ECO:0000256" key="1">
    <source>
        <dbReference type="ARBA" id="ARBA00022737"/>
    </source>
</evidence>
<feature type="repeat" description="PPR" evidence="2">
    <location>
        <begin position="83"/>
        <end position="118"/>
    </location>
</feature>
<feature type="repeat" description="PPR" evidence="2">
    <location>
        <begin position="285"/>
        <end position="319"/>
    </location>
</feature>
<dbReference type="GO" id="GO:0009451">
    <property type="term" value="P:RNA modification"/>
    <property type="evidence" value="ECO:0007669"/>
    <property type="project" value="InterPro"/>
</dbReference>
<keyword evidence="5" id="KW-1185">Reference proteome</keyword>
<evidence type="ECO:0000313" key="5">
    <source>
        <dbReference type="Proteomes" id="UP001418222"/>
    </source>
</evidence>
<protein>
    <submittedName>
        <fullName evidence="4">Pentatricopeptide repeat-containing protein</fullName>
    </submittedName>
</protein>
<dbReference type="Pfam" id="PF01535">
    <property type="entry name" value="PPR"/>
    <property type="match status" value="6"/>
</dbReference>
<reference evidence="4 5" key="1">
    <citation type="journal article" date="2022" name="Nat. Plants">
        <title>Genomes of leafy and leafless Platanthera orchids illuminate the evolution of mycoheterotrophy.</title>
        <authorList>
            <person name="Li M.H."/>
            <person name="Liu K.W."/>
            <person name="Li Z."/>
            <person name="Lu H.C."/>
            <person name="Ye Q.L."/>
            <person name="Zhang D."/>
            <person name="Wang J.Y."/>
            <person name="Li Y.F."/>
            <person name="Zhong Z.M."/>
            <person name="Liu X."/>
            <person name="Yu X."/>
            <person name="Liu D.K."/>
            <person name="Tu X.D."/>
            <person name="Liu B."/>
            <person name="Hao Y."/>
            <person name="Liao X.Y."/>
            <person name="Jiang Y.T."/>
            <person name="Sun W.H."/>
            <person name="Chen J."/>
            <person name="Chen Y.Q."/>
            <person name="Ai Y."/>
            <person name="Zhai J.W."/>
            <person name="Wu S.S."/>
            <person name="Zhou Z."/>
            <person name="Hsiao Y.Y."/>
            <person name="Wu W.L."/>
            <person name="Chen Y.Y."/>
            <person name="Lin Y.F."/>
            <person name="Hsu J.L."/>
            <person name="Li C.Y."/>
            <person name="Wang Z.W."/>
            <person name="Zhao X."/>
            <person name="Zhong W.Y."/>
            <person name="Ma X.K."/>
            <person name="Ma L."/>
            <person name="Huang J."/>
            <person name="Chen G.Z."/>
            <person name="Huang M.Z."/>
            <person name="Huang L."/>
            <person name="Peng D.H."/>
            <person name="Luo Y.B."/>
            <person name="Zou S.Q."/>
            <person name="Chen S.P."/>
            <person name="Lan S."/>
            <person name="Tsai W.C."/>
            <person name="Van de Peer Y."/>
            <person name="Liu Z.J."/>
        </authorList>
    </citation>
    <scope>NUCLEOTIDE SEQUENCE [LARGE SCALE GENOMIC DNA]</scope>
    <source>
        <strain evidence="4">Lor287</strain>
    </source>
</reference>
<accession>A0AAP0GC76</accession>
<dbReference type="AlphaFoldDB" id="A0AAP0GC76"/>
<keyword evidence="3" id="KW-0812">Transmembrane</keyword>
<feature type="transmembrane region" description="Helical" evidence="3">
    <location>
        <begin position="220"/>
        <end position="242"/>
    </location>
</feature>
<name>A0AAP0GC76_9ASPA</name>
<organism evidence="4 5">
    <name type="scientific">Platanthera zijinensis</name>
    <dbReference type="NCBI Taxonomy" id="2320716"/>
    <lineage>
        <taxon>Eukaryota</taxon>
        <taxon>Viridiplantae</taxon>
        <taxon>Streptophyta</taxon>
        <taxon>Embryophyta</taxon>
        <taxon>Tracheophyta</taxon>
        <taxon>Spermatophyta</taxon>
        <taxon>Magnoliopsida</taxon>
        <taxon>Liliopsida</taxon>
        <taxon>Asparagales</taxon>
        <taxon>Orchidaceae</taxon>
        <taxon>Orchidoideae</taxon>
        <taxon>Orchideae</taxon>
        <taxon>Orchidinae</taxon>
        <taxon>Platanthera</taxon>
    </lineage>
</organism>
<evidence type="ECO:0000313" key="4">
    <source>
        <dbReference type="EMBL" id="KAK8951087.1"/>
    </source>
</evidence>
<dbReference type="FunFam" id="1.25.40.10:FF:000344">
    <property type="entry name" value="Pentatricopeptide repeat-containing protein"/>
    <property type="match status" value="1"/>
</dbReference>
<dbReference type="PANTHER" id="PTHR24015:SF1933">
    <property type="entry name" value="PENTATRICOPEPTIDE REPEAT-CONTAINING PROTEIN"/>
    <property type="match status" value="1"/>
</dbReference>
<keyword evidence="3" id="KW-1133">Transmembrane helix</keyword>
<dbReference type="PROSITE" id="PS51375">
    <property type="entry name" value="PPR"/>
    <property type="match status" value="4"/>
</dbReference>
<comment type="caution">
    <text evidence="4">The sequence shown here is derived from an EMBL/GenBank/DDBJ whole genome shotgun (WGS) entry which is preliminary data.</text>
</comment>
<dbReference type="FunFam" id="1.25.40.10:FF:000090">
    <property type="entry name" value="Pentatricopeptide repeat-containing protein, chloroplastic"/>
    <property type="match status" value="1"/>
</dbReference>
<dbReference type="Pfam" id="PF20431">
    <property type="entry name" value="E_motif"/>
    <property type="match status" value="1"/>
</dbReference>
<dbReference type="Proteomes" id="UP001418222">
    <property type="component" value="Unassembled WGS sequence"/>
</dbReference>
<proteinExistence type="predicted"/>
<gene>
    <name evidence="4" type="primary">PCMP-H81</name>
    <name evidence="4" type="ORF">KSP39_PZI004375</name>
</gene>
<dbReference type="InterPro" id="IPR011990">
    <property type="entry name" value="TPR-like_helical_dom_sf"/>
</dbReference>
<dbReference type="InterPro" id="IPR046960">
    <property type="entry name" value="PPR_At4g14850-like_plant"/>
</dbReference>
<evidence type="ECO:0000256" key="2">
    <source>
        <dbReference type="PROSITE-ProRule" id="PRU00708"/>
    </source>
</evidence>
<dbReference type="Gene3D" id="1.25.40.10">
    <property type="entry name" value="Tetratricopeptide repeat domain"/>
    <property type="match status" value="3"/>
</dbReference>
<feature type="repeat" description="PPR" evidence="2">
    <location>
        <begin position="320"/>
        <end position="350"/>
    </location>
</feature>
<keyword evidence="3" id="KW-0472">Membrane</keyword>
<dbReference type="InterPro" id="IPR046848">
    <property type="entry name" value="E_motif"/>
</dbReference>
<sequence>MRGRRFFSASVLQHRLRDSYDYTQLLRSSSDLQTLKLIHAQIFAADLHQNPFLAAKLVSRYADLGSHHMIDARKVFDGMHQRDPFLYNVVIRGYAASGLPGDAVAVYAGMFCQCGLRPNLYTFPFILKACAAAGQPKVGQAVHAHALRACAGGNLFISNALIAFYAKCGMAEIARMVFDRMRTRDLVSWNSAISGYAQNGYGYEALVLFHRMFVEIMPDYVTLLAVLPACTAMAAITEGMWIHSFALKKCIGIDAAVGNGLIDMYANCGRLSVARKVFDAITEKNLIVYTSMIRALGIHGHGLEALETFTEMLMIGIKPDSVCLVSVLSACSHGGLVEEAIEIFEKMDSEHGVEKGEMHYACMVDLLGRAGKLTDALEFIGRIPADPGEAVLGAFVGACKARKNIDLGEEAAKRLLLLDPKNAGRYAMLTKIYEDLGRWEDAARVRKVMKDRGVRKPLGCSMVEVAARMHTFGVEDEAHPMTCEIYDALERLQRMVDEVNADFTFG</sequence>
<dbReference type="EMBL" id="JBBWWQ010000003">
    <property type="protein sequence ID" value="KAK8951087.1"/>
    <property type="molecule type" value="Genomic_DNA"/>
</dbReference>
<dbReference type="GO" id="GO:0003723">
    <property type="term" value="F:RNA binding"/>
    <property type="evidence" value="ECO:0007669"/>
    <property type="project" value="InterPro"/>
</dbReference>
<dbReference type="PANTHER" id="PTHR24015">
    <property type="entry name" value="OS07G0578800 PROTEIN-RELATED"/>
    <property type="match status" value="1"/>
</dbReference>
<evidence type="ECO:0000256" key="3">
    <source>
        <dbReference type="SAM" id="Phobius"/>
    </source>
</evidence>